<evidence type="ECO:0000256" key="5">
    <source>
        <dbReference type="SAM" id="Phobius"/>
    </source>
</evidence>
<accession>A0AA36DB03</accession>
<keyword evidence="7" id="KW-1185">Reference proteome</keyword>
<feature type="transmembrane region" description="Helical" evidence="5">
    <location>
        <begin position="286"/>
        <end position="311"/>
    </location>
</feature>
<keyword evidence="4 5" id="KW-0472">Membrane</keyword>
<feature type="transmembrane region" description="Helical" evidence="5">
    <location>
        <begin position="12"/>
        <end position="33"/>
    </location>
</feature>
<evidence type="ECO:0000256" key="4">
    <source>
        <dbReference type="ARBA" id="ARBA00023136"/>
    </source>
</evidence>
<dbReference type="FunFam" id="1.20.1740.10:FF:000058">
    <property type="entry name" value="Amino Acid Transporter"/>
    <property type="match status" value="1"/>
</dbReference>
<dbReference type="EMBL" id="CATQJA010002687">
    <property type="protein sequence ID" value="CAJ0584152.1"/>
    <property type="molecule type" value="Genomic_DNA"/>
</dbReference>
<dbReference type="PANTHER" id="PTHR11785:SF302">
    <property type="entry name" value="AMINO ACID TRANSPORTER"/>
    <property type="match status" value="1"/>
</dbReference>
<evidence type="ECO:0000256" key="2">
    <source>
        <dbReference type="ARBA" id="ARBA00022692"/>
    </source>
</evidence>
<dbReference type="AlphaFoldDB" id="A0AA36DB03"/>
<dbReference type="Gene3D" id="1.20.1740.10">
    <property type="entry name" value="Amino acid/polyamine transporter I"/>
    <property type="match status" value="1"/>
</dbReference>
<organism evidence="6 7">
    <name type="scientific">Mesorhabditis spiculigera</name>
    <dbReference type="NCBI Taxonomy" id="96644"/>
    <lineage>
        <taxon>Eukaryota</taxon>
        <taxon>Metazoa</taxon>
        <taxon>Ecdysozoa</taxon>
        <taxon>Nematoda</taxon>
        <taxon>Chromadorea</taxon>
        <taxon>Rhabditida</taxon>
        <taxon>Rhabditina</taxon>
        <taxon>Rhabditomorpha</taxon>
        <taxon>Rhabditoidea</taxon>
        <taxon>Rhabditidae</taxon>
        <taxon>Mesorhabditinae</taxon>
        <taxon>Mesorhabditis</taxon>
    </lineage>
</organism>
<feature type="transmembrane region" description="Helical" evidence="5">
    <location>
        <begin position="217"/>
        <end position="237"/>
    </location>
</feature>
<feature type="transmembrane region" description="Helical" evidence="5">
    <location>
        <begin position="434"/>
        <end position="453"/>
    </location>
</feature>
<feature type="transmembrane region" description="Helical" evidence="5">
    <location>
        <begin position="249"/>
        <end position="274"/>
    </location>
</feature>
<evidence type="ECO:0000256" key="1">
    <source>
        <dbReference type="ARBA" id="ARBA00004141"/>
    </source>
</evidence>
<dbReference type="Pfam" id="PF13520">
    <property type="entry name" value="AA_permease_2"/>
    <property type="match status" value="1"/>
</dbReference>
<feature type="non-terminal residue" evidence="6">
    <location>
        <position position="1"/>
    </location>
</feature>
<feature type="transmembrane region" description="Helical" evidence="5">
    <location>
        <begin position="103"/>
        <end position="128"/>
    </location>
</feature>
<dbReference type="GO" id="GO:0016020">
    <property type="term" value="C:membrane"/>
    <property type="evidence" value="ECO:0007669"/>
    <property type="project" value="UniProtKB-SubCell"/>
</dbReference>
<dbReference type="Proteomes" id="UP001177023">
    <property type="component" value="Unassembled WGS sequence"/>
</dbReference>
<proteinExistence type="predicted"/>
<comment type="subcellular location">
    <subcellularLocation>
        <location evidence="1">Membrane</location>
        <topology evidence="1">Multi-pass membrane protein</topology>
    </subcellularLocation>
</comment>
<comment type="caution">
    <text evidence="6">The sequence shown here is derived from an EMBL/GenBank/DDBJ whole genome shotgun (WGS) entry which is preliminary data.</text>
</comment>
<dbReference type="GO" id="GO:0015179">
    <property type="term" value="F:L-amino acid transmembrane transporter activity"/>
    <property type="evidence" value="ECO:0007669"/>
    <property type="project" value="TreeGrafter"/>
</dbReference>
<feature type="transmembrane region" description="Helical" evidence="5">
    <location>
        <begin position="374"/>
        <end position="393"/>
    </location>
</feature>
<name>A0AA36DB03_9BILA</name>
<dbReference type="PIRSF" id="PIRSF006060">
    <property type="entry name" value="AA_transporter"/>
    <property type="match status" value="1"/>
</dbReference>
<dbReference type="InterPro" id="IPR050598">
    <property type="entry name" value="AminoAcid_Transporter"/>
</dbReference>
<feature type="transmembrane region" description="Helical" evidence="5">
    <location>
        <begin position="39"/>
        <end position="60"/>
    </location>
</feature>
<keyword evidence="2 5" id="KW-0812">Transmembrane</keyword>
<reference evidence="6" key="1">
    <citation type="submission" date="2023-06" db="EMBL/GenBank/DDBJ databases">
        <authorList>
            <person name="Delattre M."/>
        </authorList>
    </citation>
    <scope>NUCLEOTIDE SEQUENCE</scope>
    <source>
        <strain evidence="6">AF72</strain>
    </source>
</reference>
<dbReference type="PANTHER" id="PTHR11785">
    <property type="entry name" value="AMINO ACID TRANSPORTER"/>
    <property type="match status" value="1"/>
</dbReference>
<gene>
    <name evidence="6" type="ORF">MSPICULIGERA_LOCUS22214</name>
</gene>
<feature type="transmembrane region" description="Helical" evidence="5">
    <location>
        <begin position="178"/>
        <end position="197"/>
    </location>
</feature>
<dbReference type="InterPro" id="IPR002293">
    <property type="entry name" value="AA/rel_permease1"/>
</dbReference>
<feature type="transmembrane region" description="Helical" evidence="5">
    <location>
        <begin position="405"/>
        <end position="428"/>
    </location>
</feature>
<evidence type="ECO:0000313" key="6">
    <source>
        <dbReference type="EMBL" id="CAJ0584152.1"/>
    </source>
</evidence>
<keyword evidence="3 5" id="KW-1133">Transmembrane helix</keyword>
<sequence>MSESHKMGFLGAASYVVGNIIGSGIFITPASIIRSVDSVGLSLIIWVACAAIAILGKFSVSFFRRISLLGSLVYIELGTSIREAGCDFAYICYVKWYSVAFSFMWVSVLMTYPCTVAICVETFGQYIVEGLRQAYDIDDEWAPLCQKLFGFSLLFLVTWMNFFSLSKFAARFQIFATFAKLASCFLIIVTGLYYWFWKGWDGNLKEPMKGSNWGTGPLIIGFYGGLWAYSGWDVLNYGSGEIKNPRRNVPMALLGGIATVTAVYVLINVAYFVVLDVETVKSSNAVAALFAQATLGPFAYSIPFLIGILLVGSINSNLFSGSRYMYAAAKQGQLPACFSCVNTETDSPRVAVFAQSALAMAICFVGDLDALLGYAMFGFWAQRIFTLAALLLIRKNRIPVHPEAVRMPISIHILFLIITIALVIIPIFQEFKVTALGLGICAFGFVLYHLFFVRKLMPACFVVWNERTTRWACIIFDCLPDLKAGPTLLASDSQQLLLTRRSSTTRLSEDSIPDLHSDEKNTMRRIGSSQGLRMMSALR</sequence>
<protein>
    <submittedName>
        <fullName evidence="6">Uncharacterized protein</fullName>
    </submittedName>
</protein>
<feature type="transmembrane region" description="Helical" evidence="5">
    <location>
        <begin position="148"/>
        <end position="166"/>
    </location>
</feature>
<evidence type="ECO:0000256" key="3">
    <source>
        <dbReference type="ARBA" id="ARBA00022989"/>
    </source>
</evidence>
<evidence type="ECO:0000313" key="7">
    <source>
        <dbReference type="Proteomes" id="UP001177023"/>
    </source>
</evidence>